<dbReference type="GO" id="GO:0016504">
    <property type="term" value="F:peptidase activator activity"/>
    <property type="evidence" value="ECO:0007669"/>
    <property type="project" value="InterPro"/>
</dbReference>
<gene>
    <name evidence="4" type="ORF">g.28969</name>
</gene>
<accession>A0A1B6KPG1</accession>
<feature type="domain" description="Proteasome activator Blm10 middle HEAT repeats region" evidence="2">
    <location>
        <begin position="337"/>
        <end position="806"/>
    </location>
</feature>
<name>A0A1B6KPG1_9HEMI</name>
<proteinExistence type="predicted"/>
<dbReference type="PANTHER" id="PTHR32170:SF3">
    <property type="entry name" value="PROTEASOME ACTIVATOR COMPLEX SUBUNIT 4"/>
    <property type="match status" value="1"/>
</dbReference>
<feature type="region of interest" description="Disordered" evidence="1">
    <location>
        <begin position="1220"/>
        <end position="1240"/>
    </location>
</feature>
<evidence type="ECO:0000259" key="3">
    <source>
        <dbReference type="Pfam" id="PF23096"/>
    </source>
</evidence>
<evidence type="ECO:0000313" key="4">
    <source>
        <dbReference type="EMBL" id="JAT13339.1"/>
    </source>
</evidence>
<protein>
    <submittedName>
        <fullName evidence="4">Uncharacterized protein</fullName>
    </submittedName>
</protein>
<dbReference type="GO" id="GO:0070628">
    <property type="term" value="F:proteasome binding"/>
    <property type="evidence" value="ECO:0007669"/>
    <property type="project" value="InterPro"/>
</dbReference>
<sequence>MEPLEIGASDSVSLVSDFVEENELYLESRMKQLGFKPQKEISFNKLLPYSKYIDEESQAMYSEIKTNLGKCVLLKELKPGCVTWSYRLLKYIQMFGMKFSKEDHITFIKLLYELLTIPRLEPNMLFRFATCLTWLLKKKELISREELVLPWRPLYDICDLLMCSSKSSLGMYRYSSYVENSISELLVAARVYFEPSATQEMLDMWRPRLCPLHTLDMQAALELLDSFLPTILMPHETNRGYELWLHEFLALWQTCHNSPPWEPIMMNLVSRVASHNVGLIDWEPHMAFMYTRILRSFSLPVNYKKMKVNKHHKLSTSAVTVWIVSTLGGGSSSQKHLDRMMKVLESYLHPANAGTWASRLREFLKKLTFFFLQRVYIERYRKPSWLRQISEQARLTEEDITRFVESTAPAVSLAMYSRLATEVSLSLQYLASLRPALVIPPIIDSMYNTLGSLTEPHKYTAAMLSLVSVARPLVESNDYKAGPTHIIPLLIAVLPGIDPNDIRKCFITFQVITTFTTMIPIIDCSGASEYWKDLTEEEEAVCAATSQLEDFVLEFLDRCFSLVDNSVLESTRLEQNDQNKQQRSRMENVVENAITSTFMCLLSQMSPQIFKSALRKLHTFVTSRILETEVSGRCVASICRTFAKVRPDETLRLLLPHLCQAVLSYVEHEDIRREETLDNEFLYNLLLLSEMVQCHGKTVIGYSDQLEKVLDLTLHLKCCEGYNLASRLLGNILVIISTTRPCEFRSSNEDFGKPVSEFLPIREWGKSFQTQDVTVEWSTPEELELSYAKHLIAKYLCTELETIESYSAGHLILTREELLCSLSIVTAFLGCARIMPMWDEPICANTETVGERKHFFLKSAYMASVTMPDGSNVRKAIASVLTKLQTKLFATAEDDTKSLNSIVNIWGSLILNMVPSTEEYEVQTKALLLGKKIFENKVLGKKKHIRSIVINRTYHQHETILAFSSFFSTRTHVDIAERLLELATSHYSEVRKNAQRMLLTSVRMYKDDLMLQPKLVEILKQDSNLHHERFKGALYVLLGPKNMSIITRRDWSLVKELWPAVVQAQPSEKPSVINLLNAVSESVSKQFPTVNIDLQMGDKGEKAARALLESSVSAELLPTAEDVVEARTKLAKTNEKNKADYMELLDSLCNCINSNLHWRHHSLALGFLRDLVHPDCDYPPHVVRIILHTLIHDNIEFRKIAIKCTVFVLRQQKRTHKYSVRQVDRSSTDTTGIPGGLPQYGDREDNKWLQYDSGSAPKSQMAWDEPRYAHKPYIGYYAWNKEVKVNAPSSEQPPLDRTREQMSLGEREVDNFFSDKDKLSKLIDFLSLEEKKGKDKFNGIHFVLFKNLFRNHGDQYMELFKPHLERLISDKHESNQRCAAEIITGIIRGAKHWPYDKVERMWNYLTPLLRTAFTNMTVETVHDWSV</sequence>
<reference evidence="4" key="1">
    <citation type="submission" date="2015-11" db="EMBL/GenBank/DDBJ databases">
        <title>De novo transcriptome assembly of four potential Pierce s Disease insect vectors from Arizona vineyards.</title>
        <authorList>
            <person name="Tassone E.E."/>
        </authorList>
    </citation>
    <scope>NUCLEOTIDE SEQUENCE</scope>
</reference>
<organism evidence="4">
    <name type="scientific">Graphocephala atropunctata</name>
    <dbReference type="NCBI Taxonomy" id="36148"/>
    <lineage>
        <taxon>Eukaryota</taxon>
        <taxon>Metazoa</taxon>
        <taxon>Ecdysozoa</taxon>
        <taxon>Arthropoda</taxon>
        <taxon>Hexapoda</taxon>
        <taxon>Insecta</taxon>
        <taxon>Pterygota</taxon>
        <taxon>Neoptera</taxon>
        <taxon>Paraneoptera</taxon>
        <taxon>Hemiptera</taxon>
        <taxon>Auchenorrhyncha</taxon>
        <taxon>Membracoidea</taxon>
        <taxon>Cicadellidae</taxon>
        <taxon>Cicadellinae</taxon>
        <taxon>Cicadellini</taxon>
        <taxon>Graphocephala</taxon>
    </lineage>
</organism>
<dbReference type="PANTHER" id="PTHR32170">
    <property type="entry name" value="PROTEASOME ACTIVATOR COMPLEX SUBUNIT 4"/>
    <property type="match status" value="1"/>
</dbReference>
<evidence type="ECO:0000256" key="1">
    <source>
        <dbReference type="SAM" id="MobiDB-lite"/>
    </source>
</evidence>
<dbReference type="InterPro" id="IPR055455">
    <property type="entry name" value="HEAT_PSME4"/>
</dbReference>
<dbReference type="GO" id="GO:0010499">
    <property type="term" value="P:proteasomal ubiquitin-independent protein catabolic process"/>
    <property type="evidence" value="ECO:0007669"/>
    <property type="project" value="TreeGrafter"/>
</dbReference>
<dbReference type="Pfam" id="PF16507">
    <property type="entry name" value="HEAT_PSME4_mid"/>
    <property type="match status" value="1"/>
</dbReference>
<dbReference type="GO" id="GO:0005829">
    <property type="term" value="C:cytosol"/>
    <property type="evidence" value="ECO:0007669"/>
    <property type="project" value="TreeGrafter"/>
</dbReference>
<dbReference type="InterPro" id="IPR016024">
    <property type="entry name" value="ARM-type_fold"/>
</dbReference>
<dbReference type="GO" id="GO:0005634">
    <property type="term" value="C:nucleus"/>
    <property type="evidence" value="ECO:0007669"/>
    <property type="project" value="TreeGrafter"/>
</dbReference>
<dbReference type="InterPro" id="IPR032430">
    <property type="entry name" value="Blm10_mid"/>
</dbReference>
<feature type="non-terminal residue" evidence="4">
    <location>
        <position position="1426"/>
    </location>
</feature>
<dbReference type="InterPro" id="IPR035309">
    <property type="entry name" value="PSME4"/>
</dbReference>
<evidence type="ECO:0000259" key="2">
    <source>
        <dbReference type="Pfam" id="PF16507"/>
    </source>
</evidence>
<dbReference type="SUPFAM" id="SSF48371">
    <property type="entry name" value="ARM repeat"/>
    <property type="match status" value="1"/>
</dbReference>
<dbReference type="Pfam" id="PF23096">
    <property type="entry name" value="HEAT_PSME4"/>
    <property type="match status" value="1"/>
</dbReference>
<feature type="domain" description="Proteasome activator complex subunit 4-like HEAT repeat-like" evidence="3">
    <location>
        <begin position="1182"/>
        <end position="1425"/>
    </location>
</feature>
<dbReference type="EMBL" id="GEBQ01026638">
    <property type="protein sequence ID" value="JAT13339.1"/>
    <property type="molecule type" value="Transcribed_RNA"/>
</dbReference>